<dbReference type="Gene3D" id="1.20.120.520">
    <property type="entry name" value="nmb1532 protein domain like"/>
    <property type="match status" value="1"/>
</dbReference>
<name>A0A6G6Y0Q4_9SPHN</name>
<dbReference type="Proteomes" id="UP000501568">
    <property type="component" value="Chromosome"/>
</dbReference>
<dbReference type="RefSeq" id="WP_165325386.1">
    <property type="nucleotide sequence ID" value="NZ_CP049109.1"/>
</dbReference>
<sequence length="225" mass="24320">MRHDIYGPIHKGLRLSGARMLIALGSTDWRDAGASGRTLAALRLHLALGREHLAHEDTEFHPVLRDCDDVLTATLEHDHGEHGVTFAELDAMIAAVEAADLPDTRCAAGHALYLRFSVYFADDLAHMAREELVALPILQAAQDDAALMAMEGRVVGSIAPDRMLDYHAIMLPGMTPAERAGFLGFLRQAVPAEAFAHVRDVVARDCLDAGAYAQLLAELEVPVAA</sequence>
<evidence type="ECO:0000313" key="2">
    <source>
        <dbReference type="Proteomes" id="UP000501568"/>
    </source>
</evidence>
<dbReference type="AlphaFoldDB" id="A0A6G6Y0Q4"/>
<evidence type="ECO:0000313" key="1">
    <source>
        <dbReference type="EMBL" id="QIG78387.1"/>
    </source>
</evidence>
<reference evidence="1 2" key="1">
    <citation type="submission" date="2020-02" db="EMBL/GenBank/DDBJ databases">
        <authorList>
            <person name="Zheng R.K."/>
            <person name="Sun C.M."/>
        </authorList>
    </citation>
    <scope>NUCLEOTIDE SEQUENCE [LARGE SCALE GENOMIC DNA]</scope>
    <source>
        <strain evidence="2">zrk23</strain>
    </source>
</reference>
<gene>
    <name evidence="1" type="ORF">G5C33_00310</name>
</gene>
<protein>
    <submittedName>
        <fullName evidence="1">Uncharacterized protein</fullName>
    </submittedName>
</protein>
<accession>A0A6G6Y0Q4</accession>
<organism evidence="1 2">
    <name type="scientific">Stakelama tenebrarum</name>
    <dbReference type="NCBI Taxonomy" id="2711215"/>
    <lineage>
        <taxon>Bacteria</taxon>
        <taxon>Pseudomonadati</taxon>
        <taxon>Pseudomonadota</taxon>
        <taxon>Alphaproteobacteria</taxon>
        <taxon>Sphingomonadales</taxon>
        <taxon>Sphingomonadaceae</taxon>
        <taxon>Stakelama</taxon>
    </lineage>
</organism>
<dbReference type="KEGG" id="spzr:G5C33_00310"/>
<keyword evidence="2" id="KW-1185">Reference proteome</keyword>
<proteinExistence type="predicted"/>
<dbReference type="EMBL" id="CP049109">
    <property type="protein sequence ID" value="QIG78387.1"/>
    <property type="molecule type" value="Genomic_DNA"/>
</dbReference>